<dbReference type="Gene3D" id="1.10.8.430">
    <property type="entry name" value="Helical domain of apoptotic protease-activating factors"/>
    <property type="match status" value="1"/>
</dbReference>
<evidence type="ECO:0000256" key="2">
    <source>
        <dbReference type="ARBA" id="ARBA00022821"/>
    </source>
</evidence>
<dbReference type="AlphaFoldDB" id="A0A8S0RME3"/>
<protein>
    <submittedName>
        <fullName evidence="3">Disease resistance RPS2-like</fullName>
    </submittedName>
</protein>
<proteinExistence type="predicted"/>
<dbReference type="FunFam" id="1.10.8.430:FF:000003">
    <property type="entry name" value="Probable disease resistance protein At5g66910"/>
    <property type="match status" value="1"/>
</dbReference>
<accession>A0A8S0RME3</accession>
<dbReference type="InterPro" id="IPR042197">
    <property type="entry name" value="Apaf_helical"/>
</dbReference>
<dbReference type="PANTHER" id="PTHR33463">
    <property type="entry name" value="NB-ARC DOMAIN-CONTAINING PROTEIN-RELATED"/>
    <property type="match status" value="1"/>
</dbReference>
<dbReference type="SUPFAM" id="SSF52540">
    <property type="entry name" value="P-loop containing nucleoside triphosphate hydrolases"/>
    <property type="match status" value="1"/>
</dbReference>
<dbReference type="PANTHER" id="PTHR33463:SF209">
    <property type="entry name" value="DISEASE RESISTANCE PROTEIN RPS2-LIKE"/>
    <property type="match status" value="1"/>
</dbReference>
<dbReference type="Proteomes" id="UP000594638">
    <property type="component" value="Unassembled WGS sequence"/>
</dbReference>
<dbReference type="EMBL" id="CACTIH010003650">
    <property type="protein sequence ID" value="CAA2980627.1"/>
    <property type="molecule type" value="Genomic_DNA"/>
</dbReference>
<dbReference type="Gramene" id="OE9A034307T1">
    <property type="protein sequence ID" value="OE9A034307C1"/>
    <property type="gene ID" value="OE9A034307"/>
</dbReference>
<dbReference type="GO" id="GO:0005524">
    <property type="term" value="F:ATP binding"/>
    <property type="evidence" value="ECO:0007669"/>
    <property type="project" value="UniProtKB-KW"/>
</dbReference>
<evidence type="ECO:0000313" key="3">
    <source>
        <dbReference type="EMBL" id="CAA2980627.1"/>
    </source>
</evidence>
<sequence>METVQEIEVHKLSMEEAWDLFQQKVGGEVLSSPRIRDLAKDVVNECSGLPLALITVGRALRKENNIRQWQAALSELRNSTANIEGMENQVFARLRFSYDRLMDDIVSSFLFCKRA</sequence>
<dbReference type="GO" id="GO:0043531">
    <property type="term" value="F:ADP binding"/>
    <property type="evidence" value="ECO:0007669"/>
    <property type="project" value="InterPro"/>
</dbReference>
<comment type="caution">
    <text evidence="3">The sequence shown here is derived from an EMBL/GenBank/DDBJ whole genome shotgun (WGS) entry which is preliminary data.</text>
</comment>
<dbReference type="OrthoDB" id="664960at2759"/>
<dbReference type="InterPro" id="IPR027417">
    <property type="entry name" value="P-loop_NTPase"/>
</dbReference>
<organism evidence="3 4">
    <name type="scientific">Olea europaea subsp. europaea</name>
    <dbReference type="NCBI Taxonomy" id="158383"/>
    <lineage>
        <taxon>Eukaryota</taxon>
        <taxon>Viridiplantae</taxon>
        <taxon>Streptophyta</taxon>
        <taxon>Embryophyta</taxon>
        <taxon>Tracheophyta</taxon>
        <taxon>Spermatophyta</taxon>
        <taxon>Magnoliopsida</taxon>
        <taxon>eudicotyledons</taxon>
        <taxon>Gunneridae</taxon>
        <taxon>Pentapetalae</taxon>
        <taxon>asterids</taxon>
        <taxon>lamiids</taxon>
        <taxon>Lamiales</taxon>
        <taxon>Oleaceae</taxon>
        <taxon>Oleeae</taxon>
        <taxon>Olea</taxon>
    </lineage>
</organism>
<evidence type="ECO:0000313" key="4">
    <source>
        <dbReference type="Proteomes" id="UP000594638"/>
    </source>
</evidence>
<dbReference type="GO" id="GO:0006952">
    <property type="term" value="P:defense response"/>
    <property type="evidence" value="ECO:0007669"/>
    <property type="project" value="UniProtKB-KW"/>
</dbReference>
<evidence type="ECO:0000256" key="1">
    <source>
        <dbReference type="ARBA" id="ARBA00022614"/>
    </source>
</evidence>
<keyword evidence="1" id="KW-0433">Leucine-rich repeat</keyword>
<name>A0A8S0RME3_OLEEU</name>
<keyword evidence="2" id="KW-0611">Plant defense</keyword>
<keyword evidence="4" id="KW-1185">Reference proteome</keyword>
<reference evidence="3 4" key="1">
    <citation type="submission" date="2019-12" db="EMBL/GenBank/DDBJ databases">
        <authorList>
            <person name="Alioto T."/>
            <person name="Alioto T."/>
            <person name="Gomez Garrido J."/>
        </authorList>
    </citation>
    <scope>NUCLEOTIDE SEQUENCE [LARGE SCALE GENOMIC DNA]</scope>
</reference>
<gene>
    <name evidence="3" type="ORF">OLEA9_A034307</name>
</gene>
<dbReference type="InterPro" id="IPR050905">
    <property type="entry name" value="Plant_NBS-LRR"/>
</dbReference>